<accession>A0A381NHE4</accession>
<dbReference type="GO" id="GO:0016020">
    <property type="term" value="C:membrane"/>
    <property type="evidence" value="ECO:0007669"/>
    <property type="project" value="UniProtKB-SubCell"/>
</dbReference>
<dbReference type="InterPro" id="IPR000175">
    <property type="entry name" value="Na/ntran_symport"/>
</dbReference>
<dbReference type="InterPro" id="IPR037272">
    <property type="entry name" value="SNS_sf"/>
</dbReference>
<dbReference type="PROSITE" id="PS50267">
    <property type="entry name" value="NA_NEUROTRAN_SYMP_3"/>
    <property type="match status" value="1"/>
</dbReference>
<keyword evidence="5 6" id="KW-0472">Membrane</keyword>
<sequence length="202" mass="21616">MVTKSGLQWSSRVVFLMATIGSAVGLGNIWRFSYAAGSSGGGAFVVVYLAAALFLALPVLIAELMIGRRGAESPPNAIANVAIESGYGKNWRWMGIFLGGVGAVLALSFYSVVGAWTIAFATKTVLGQFQGLQPEEIVTIIDDLNSKPLILFGWFCLFISLTIYISSKGVKDGLERAVNIMMPALFVMLVLIVFYSAIVGDF</sequence>
<evidence type="ECO:0000256" key="2">
    <source>
        <dbReference type="ARBA" id="ARBA00022448"/>
    </source>
</evidence>
<dbReference type="Pfam" id="PF00209">
    <property type="entry name" value="SNF"/>
    <property type="match status" value="1"/>
</dbReference>
<name>A0A381NHE4_9ZZZZ</name>
<dbReference type="EMBL" id="UINC01000360">
    <property type="protein sequence ID" value="SUZ53971.1"/>
    <property type="molecule type" value="Genomic_DNA"/>
</dbReference>
<comment type="subcellular location">
    <subcellularLocation>
        <location evidence="1">Membrane</location>
        <topology evidence="1">Multi-pass membrane protein</topology>
    </subcellularLocation>
</comment>
<feature type="non-terminal residue" evidence="7">
    <location>
        <position position="202"/>
    </location>
</feature>
<feature type="transmembrane region" description="Helical" evidence="6">
    <location>
        <begin position="96"/>
        <end position="119"/>
    </location>
</feature>
<dbReference type="PANTHER" id="PTHR42948:SF1">
    <property type="entry name" value="TRANSPORTER"/>
    <property type="match status" value="1"/>
</dbReference>
<evidence type="ECO:0000256" key="6">
    <source>
        <dbReference type="SAM" id="Phobius"/>
    </source>
</evidence>
<keyword evidence="2" id="KW-0813">Transport</keyword>
<dbReference type="AlphaFoldDB" id="A0A381NHE4"/>
<dbReference type="PRINTS" id="PR00176">
    <property type="entry name" value="NANEUSMPORT"/>
</dbReference>
<protein>
    <recommendedName>
        <fullName evidence="8">Sodium-dependent transporter</fullName>
    </recommendedName>
</protein>
<keyword evidence="3 6" id="KW-0812">Transmembrane</keyword>
<evidence type="ECO:0000256" key="3">
    <source>
        <dbReference type="ARBA" id="ARBA00022692"/>
    </source>
</evidence>
<organism evidence="7">
    <name type="scientific">marine metagenome</name>
    <dbReference type="NCBI Taxonomy" id="408172"/>
    <lineage>
        <taxon>unclassified sequences</taxon>
        <taxon>metagenomes</taxon>
        <taxon>ecological metagenomes</taxon>
    </lineage>
</organism>
<feature type="transmembrane region" description="Helical" evidence="6">
    <location>
        <begin position="149"/>
        <end position="166"/>
    </location>
</feature>
<evidence type="ECO:0000256" key="5">
    <source>
        <dbReference type="ARBA" id="ARBA00023136"/>
    </source>
</evidence>
<gene>
    <name evidence="7" type="ORF">METZ01_LOCUS6825</name>
</gene>
<evidence type="ECO:0000256" key="4">
    <source>
        <dbReference type="ARBA" id="ARBA00022989"/>
    </source>
</evidence>
<reference evidence="7" key="1">
    <citation type="submission" date="2018-05" db="EMBL/GenBank/DDBJ databases">
        <authorList>
            <person name="Lanie J.A."/>
            <person name="Ng W.-L."/>
            <person name="Kazmierczak K.M."/>
            <person name="Andrzejewski T.M."/>
            <person name="Davidsen T.M."/>
            <person name="Wayne K.J."/>
            <person name="Tettelin H."/>
            <person name="Glass J.I."/>
            <person name="Rusch D."/>
            <person name="Podicherti R."/>
            <person name="Tsui H.-C.T."/>
            <person name="Winkler M.E."/>
        </authorList>
    </citation>
    <scope>NUCLEOTIDE SEQUENCE</scope>
</reference>
<proteinExistence type="predicted"/>
<evidence type="ECO:0000256" key="1">
    <source>
        <dbReference type="ARBA" id="ARBA00004141"/>
    </source>
</evidence>
<dbReference type="PANTHER" id="PTHR42948">
    <property type="entry name" value="TRANSPORTER"/>
    <property type="match status" value="1"/>
</dbReference>
<keyword evidence="4 6" id="KW-1133">Transmembrane helix</keyword>
<feature type="transmembrane region" description="Helical" evidence="6">
    <location>
        <begin position="12"/>
        <end position="30"/>
    </location>
</feature>
<dbReference type="SUPFAM" id="SSF161070">
    <property type="entry name" value="SNF-like"/>
    <property type="match status" value="1"/>
</dbReference>
<feature type="non-terminal residue" evidence="7">
    <location>
        <position position="1"/>
    </location>
</feature>
<feature type="transmembrane region" description="Helical" evidence="6">
    <location>
        <begin position="42"/>
        <end position="62"/>
    </location>
</feature>
<evidence type="ECO:0008006" key="8">
    <source>
        <dbReference type="Google" id="ProtNLM"/>
    </source>
</evidence>
<evidence type="ECO:0000313" key="7">
    <source>
        <dbReference type="EMBL" id="SUZ53971.1"/>
    </source>
</evidence>
<feature type="transmembrane region" description="Helical" evidence="6">
    <location>
        <begin position="178"/>
        <end position="198"/>
    </location>
</feature>